<dbReference type="Proteomes" id="UP001221898">
    <property type="component" value="Unassembled WGS sequence"/>
</dbReference>
<feature type="domain" description="Reverse transcriptase RNase H-like" evidence="7">
    <location>
        <begin position="12"/>
        <end position="81"/>
    </location>
</feature>
<dbReference type="PANTHER" id="PTHR37984">
    <property type="entry name" value="PROTEIN CBG26694"/>
    <property type="match status" value="1"/>
</dbReference>
<evidence type="ECO:0000256" key="3">
    <source>
        <dbReference type="ARBA" id="ARBA00022722"/>
    </source>
</evidence>
<comment type="caution">
    <text evidence="8">The sequence shown here is derived from an EMBL/GenBank/DDBJ whole genome shotgun (WGS) entry which is preliminary data.</text>
</comment>
<evidence type="ECO:0000256" key="4">
    <source>
        <dbReference type="ARBA" id="ARBA00022759"/>
    </source>
</evidence>
<dbReference type="InterPro" id="IPR041373">
    <property type="entry name" value="RT_RNaseH"/>
</dbReference>
<keyword evidence="1" id="KW-0808">Transferase</keyword>
<evidence type="ECO:0000313" key="8">
    <source>
        <dbReference type="EMBL" id="KAJ8412623.1"/>
    </source>
</evidence>
<keyword evidence="5" id="KW-0378">Hydrolase</keyword>
<name>A0AAD7T242_9TELE</name>
<dbReference type="PANTHER" id="PTHR37984:SF5">
    <property type="entry name" value="PROTEIN NYNRIN-LIKE"/>
    <property type="match status" value="1"/>
</dbReference>
<protein>
    <recommendedName>
        <fullName evidence="7">Reverse transcriptase RNase H-like domain-containing protein</fullName>
    </recommendedName>
</protein>
<keyword evidence="6" id="KW-0695">RNA-directed DNA polymerase</keyword>
<dbReference type="GO" id="GO:0004519">
    <property type="term" value="F:endonuclease activity"/>
    <property type="evidence" value="ECO:0007669"/>
    <property type="project" value="UniProtKB-KW"/>
</dbReference>
<keyword evidence="9" id="KW-1185">Reference proteome</keyword>
<dbReference type="GO" id="GO:0003964">
    <property type="term" value="F:RNA-directed DNA polymerase activity"/>
    <property type="evidence" value="ECO:0007669"/>
    <property type="project" value="UniProtKB-KW"/>
</dbReference>
<evidence type="ECO:0000256" key="6">
    <source>
        <dbReference type="ARBA" id="ARBA00022918"/>
    </source>
</evidence>
<evidence type="ECO:0000259" key="7">
    <source>
        <dbReference type="Pfam" id="PF17917"/>
    </source>
</evidence>
<organism evidence="8 9">
    <name type="scientific">Aldrovandia affinis</name>
    <dbReference type="NCBI Taxonomy" id="143900"/>
    <lineage>
        <taxon>Eukaryota</taxon>
        <taxon>Metazoa</taxon>
        <taxon>Chordata</taxon>
        <taxon>Craniata</taxon>
        <taxon>Vertebrata</taxon>
        <taxon>Euteleostomi</taxon>
        <taxon>Actinopterygii</taxon>
        <taxon>Neopterygii</taxon>
        <taxon>Teleostei</taxon>
        <taxon>Notacanthiformes</taxon>
        <taxon>Halosauridae</taxon>
        <taxon>Aldrovandia</taxon>
    </lineage>
</organism>
<dbReference type="InterPro" id="IPR050951">
    <property type="entry name" value="Retrovirus_Pol_polyprotein"/>
</dbReference>
<reference evidence="8" key="1">
    <citation type="journal article" date="2023" name="Science">
        <title>Genome structures resolve the early diversification of teleost fishes.</title>
        <authorList>
            <person name="Parey E."/>
            <person name="Louis A."/>
            <person name="Montfort J."/>
            <person name="Bouchez O."/>
            <person name="Roques C."/>
            <person name="Iampietro C."/>
            <person name="Lluch J."/>
            <person name="Castinel A."/>
            <person name="Donnadieu C."/>
            <person name="Desvignes T."/>
            <person name="Floi Bucao C."/>
            <person name="Jouanno E."/>
            <person name="Wen M."/>
            <person name="Mejri S."/>
            <person name="Dirks R."/>
            <person name="Jansen H."/>
            <person name="Henkel C."/>
            <person name="Chen W.J."/>
            <person name="Zahm M."/>
            <person name="Cabau C."/>
            <person name="Klopp C."/>
            <person name="Thompson A.W."/>
            <person name="Robinson-Rechavi M."/>
            <person name="Braasch I."/>
            <person name="Lecointre G."/>
            <person name="Bobe J."/>
            <person name="Postlethwait J.H."/>
            <person name="Berthelot C."/>
            <person name="Roest Crollius H."/>
            <person name="Guiguen Y."/>
        </authorList>
    </citation>
    <scope>NUCLEOTIDE SEQUENCE</scope>
    <source>
        <strain evidence="8">NC1722</strain>
    </source>
</reference>
<evidence type="ECO:0000256" key="5">
    <source>
        <dbReference type="ARBA" id="ARBA00022801"/>
    </source>
</evidence>
<dbReference type="Pfam" id="PF17917">
    <property type="entry name" value="RT_RNaseH"/>
    <property type="match status" value="1"/>
</dbReference>
<evidence type="ECO:0000313" key="9">
    <source>
        <dbReference type="Proteomes" id="UP001221898"/>
    </source>
</evidence>
<proteinExistence type="predicted"/>
<dbReference type="InterPro" id="IPR043502">
    <property type="entry name" value="DNA/RNA_pol_sf"/>
</dbReference>
<dbReference type="GO" id="GO:0016787">
    <property type="term" value="F:hydrolase activity"/>
    <property type="evidence" value="ECO:0007669"/>
    <property type="project" value="UniProtKB-KW"/>
</dbReference>
<evidence type="ECO:0000256" key="2">
    <source>
        <dbReference type="ARBA" id="ARBA00022695"/>
    </source>
</evidence>
<sequence length="234" mass="26766">MRCLSGCAPTAFSRTFNKAERRYCVTRRELLAMLLAIRHFKYYLCGLPFTVRTDHSALQWLMLFKEPEGQVTHWIEELQAYDFTVVRRAGACHINADALSRRPCIADGCHYCEQKEAWERDLCMEGEHCATVCQVGMPVCCELQTVDIAELRQQQEQNTDLWPVLQWVEAQQRPPWKEVAVLSMAVKGLWSKFGGLATLTPDGPLFPFPQYLCPCSRCPKAATRYPRPGPQHPS</sequence>
<keyword evidence="2" id="KW-0548">Nucleotidyltransferase</keyword>
<accession>A0AAD7T242</accession>
<dbReference type="EMBL" id="JAINUG010000019">
    <property type="protein sequence ID" value="KAJ8412623.1"/>
    <property type="molecule type" value="Genomic_DNA"/>
</dbReference>
<keyword evidence="3" id="KW-0540">Nuclease</keyword>
<gene>
    <name evidence="8" type="ORF">AAFF_G00129590</name>
</gene>
<dbReference type="AlphaFoldDB" id="A0AAD7T242"/>
<dbReference type="CDD" id="cd09274">
    <property type="entry name" value="RNase_HI_RT_Ty3"/>
    <property type="match status" value="1"/>
</dbReference>
<evidence type="ECO:0000256" key="1">
    <source>
        <dbReference type="ARBA" id="ARBA00022679"/>
    </source>
</evidence>
<keyword evidence="4" id="KW-0255">Endonuclease</keyword>
<dbReference type="SUPFAM" id="SSF56672">
    <property type="entry name" value="DNA/RNA polymerases"/>
    <property type="match status" value="1"/>
</dbReference>